<name>A0A419A8B2_9RHOB</name>
<keyword evidence="2" id="KW-1185">Reference proteome</keyword>
<evidence type="ECO:0000313" key="2">
    <source>
        <dbReference type="Proteomes" id="UP000283587"/>
    </source>
</evidence>
<sequence length="78" mass="8845">MQACLGHVDERRLTWAQRAVLAGLPEGDPLRSDLDRFARSFPDIRRDPELLMSAGDELWDAVKRSTWPRPSARADLEG</sequence>
<accession>A0A419A8B2</accession>
<comment type="caution">
    <text evidence="1">The sequence shown here is derived from an EMBL/GenBank/DDBJ whole genome shotgun (WGS) entry which is preliminary data.</text>
</comment>
<proteinExistence type="predicted"/>
<organism evidence="1 2">
    <name type="scientific">Paracoccus siganidrum</name>
    <dbReference type="NCBI Taxonomy" id="1276757"/>
    <lineage>
        <taxon>Bacteria</taxon>
        <taxon>Pseudomonadati</taxon>
        <taxon>Pseudomonadota</taxon>
        <taxon>Alphaproteobacteria</taxon>
        <taxon>Rhodobacterales</taxon>
        <taxon>Paracoccaceae</taxon>
        <taxon>Paracoccus</taxon>
    </lineage>
</organism>
<gene>
    <name evidence="1" type="ORF">D3P05_07820</name>
</gene>
<dbReference type="AlphaFoldDB" id="A0A419A8B2"/>
<dbReference type="Proteomes" id="UP000283587">
    <property type="component" value="Unassembled WGS sequence"/>
</dbReference>
<evidence type="ECO:0000313" key="1">
    <source>
        <dbReference type="EMBL" id="RJL18240.1"/>
    </source>
</evidence>
<protein>
    <submittedName>
        <fullName evidence="1">Uncharacterized protein</fullName>
    </submittedName>
</protein>
<reference evidence="2" key="1">
    <citation type="submission" date="2018-09" db="EMBL/GenBank/DDBJ databases">
        <title>Paracoccus onubensis nov. sp. a moderate halophilic bacterium isolated from Gruta de las Maravillas (Aracena, Spain).</title>
        <authorList>
            <person name="Jurado V."/>
            <person name="Gutierrez-Patricio S."/>
            <person name="Gonzalez-Pimentel J.L."/>
            <person name="Miller A.Z."/>
            <person name="Laiz L."/>
            <person name="Saiz-Jimenez C."/>
        </authorList>
    </citation>
    <scope>NUCLEOTIDE SEQUENCE [LARGE SCALE GENOMIC DNA]</scope>
    <source>
        <strain evidence="2">DSM 26381</strain>
    </source>
</reference>
<dbReference type="EMBL" id="QZEW01000026">
    <property type="protein sequence ID" value="RJL18240.1"/>
    <property type="molecule type" value="Genomic_DNA"/>
</dbReference>